<feature type="binding site" evidence="18">
    <location>
        <position position="39"/>
    </location>
    <ligand>
        <name>Zn(2+)</name>
        <dbReference type="ChEBI" id="CHEBI:29105"/>
    </ligand>
</feature>
<accession>A0ABQ4C0V4</accession>
<feature type="binding site" evidence="18">
    <location>
        <position position="17"/>
    </location>
    <ligand>
        <name>Zn(2+)</name>
        <dbReference type="ChEBI" id="CHEBI:29105"/>
    </ligand>
</feature>
<dbReference type="Pfam" id="PF03255">
    <property type="entry name" value="ACCA"/>
    <property type="match status" value="1"/>
</dbReference>
<comment type="similarity">
    <text evidence="4">In the N-terminal section; belongs to the AccD/PCCB family.</text>
</comment>
<dbReference type="NCBIfam" id="TIGR00515">
    <property type="entry name" value="accD"/>
    <property type="match status" value="1"/>
</dbReference>
<keyword evidence="8 17" id="KW-0808">Transferase</keyword>
<dbReference type="InterPro" id="IPR001095">
    <property type="entry name" value="Acetyl_CoA_COase_a_su"/>
</dbReference>
<comment type="similarity">
    <text evidence="3">In the C-terminal section; belongs to the AccA family.</text>
</comment>
<dbReference type="InterPro" id="IPR034733">
    <property type="entry name" value="AcCoA_carboxyl_beta"/>
</dbReference>
<evidence type="ECO:0000256" key="8">
    <source>
        <dbReference type="ARBA" id="ARBA00022679"/>
    </source>
</evidence>
<sequence length="619" mass="65241">MTRSTAPLTDDALWQVCPRCRSLTPARKFVRNLCVCSDCGEHVRLGARQRLAQLLDPDSIVALPEPDTEDDPLSFHDRRPYAERLREARARTGLDEAVLCATGSIEGHPVVAAVMEFAFLGGSMGAGVGERICAAADTARRTRTPLLIVSASGGARMQEGLLSLMQMAKTSAAMAALDEAGILTVCLVTDPTYGGVAASFVTLADVIIAEPGAHLGFAGPRVIEQTIRQRLPDGFQTAEFLLTHGLIDAIHPRAALRAVLTRLLAAGRPRPPATVGPLGWPGHNRELGHLSTAWLSHRLAGLPVSPGIDPPPAKASPDGSVVTEPDELPALDAWATVQLARHSGRPTTMDYLSYVCDGFVELRGDRMSGECSAIVGGIGRLDGEPLVLIGHQKGHDMRELLAHNFGMPTPAGYRKAARLMRLAAKLGLPVVTLVDTSGAYPGIEAEERGQAVAIAENLRLMTTLPVPLVSVITGEGGSGGALALAVADRVYALGNAVYSVISPEGCASILWRDAAAAPQAAAALHLDSRELLRLGIVDGVIPEPGQGAHTDAAATADSVRAAVSAALRSLAGLPPDRLVSRRRERFRRFGSTPAANGFSLPTVPLARVGEHVTIERRGR</sequence>
<reference evidence="21 22" key="1">
    <citation type="submission" date="2021-01" db="EMBL/GenBank/DDBJ databases">
        <title>Whole genome shotgun sequence of Asanoa iriomotensis NBRC 100142.</title>
        <authorList>
            <person name="Komaki H."/>
            <person name="Tamura T."/>
        </authorList>
    </citation>
    <scope>NUCLEOTIDE SEQUENCE [LARGE SCALE GENOMIC DNA]</scope>
    <source>
        <strain evidence="21 22">NBRC 100142</strain>
    </source>
</reference>
<evidence type="ECO:0000313" key="21">
    <source>
        <dbReference type="EMBL" id="GIF56403.1"/>
    </source>
</evidence>
<dbReference type="PANTHER" id="PTHR42853">
    <property type="entry name" value="ACETYL-COENZYME A CARBOXYLASE CARBOXYL TRANSFERASE SUBUNIT ALPHA"/>
    <property type="match status" value="1"/>
</dbReference>
<comment type="pathway">
    <text evidence="2 17">Lipid metabolism; malonyl-CoA biosynthesis; malonyl-CoA from acetyl-CoA: step 1/1.</text>
</comment>
<organism evidence="21 22">
    <name type="scientific">Asanoa iriomotensis</name>
    <dbReference type="NCBI Taxonomy" id="234613"/>
    <lineage>
        <taxon>Bacteria</taxon>
        <taxon>Bacillati</taxon>
        <taxon>Actinomycetota</taxon>
        <taxon>Actinomycetes</taxon>
        <taxon>Micromonosporales</taxon>
        <taxon>Micromonosporaceae</taxon>
        <taxon>Asanoa</taxon>
    </lineage>
</organism>
<dbReference type="Gene3D" id="3.90.226.10">
    <property type="entry name" value="2-enoyl-CoA Hydratase, Chain A, domain 1"/>
    <property type="match status" value="2"/>
</dbReference>
<evidence type="ECO:0000256" key="2">
    <source>
        <dbReference type="ARBA" id="ARBA00004956"/>
    </source>
</evidence>
<comment type="similarity">
    <text evidence="17">Belongs to the AccA family.</text>
</comment>
<keyword evidence="6 17" id="KW-0963">Cytoplasm</keyword>
<keyword evidence="9 17" id="KW-0547">Nucleotide-binding</keyword>
<keyword evidence="11 17" id="KW-0276">Fatty acid metabolism</keyword>
<comment type="subunit">
    <text evidence="5">Acetyl-CoA carboxylase is a heterotetramer composed of biotin carboxyl carrier protein (AccB), biotin carboxylase (AccC) and two subunits of ACCase subunit beta/alpha.</text>
</comment>
<protein>
    <recommendedName>
        <fullName evidence="17 18">Multifunctional fusion protein</fullName>
    </recommendedName>
    <domain>
        <recommendedName>
            <fullName evidence="17">Acetyl-coenzyme A carboxylase carboxyl transferase subunit alpha</fullName>
            <shortName evidence="17">ACCase subunit alpha</shortName>
            <shortName evidence="17">Acetyl-CoA carboxylase carboxyltransferase subunit alpha</shortName>
            <ecNumber evidence="17">2.1.3.15</ecNumber>
        </recommendedName>
    </domain>
    <domain>
        <recommendedName>
            <fullName evidence="18">Acetyl-coenzyme A carboxylase carboxyl transferase subunit beta</fullName>
            <shortName evidence="18">ACCase subunit beta</shortName>
            <shortName evidence="18">Acetyl-CoA carboxylase carboxyltransferase subunit beta</shortName>
        </recommendedName>
    </domain>
</protein>
<name>A0ABQ4C0V4_9ACTN</name>
<comment type="caution">
    <text evidence="21">The sequence shown here is derived from an EMBL/GenBank/DDBJ whole genome shotgun (WGS) entry which is preliminary data.</text>
</comment>
<keyword evidence="18" id="KW-0479">Metal-binding</keyword>
<evidence type="ECO:0000259" key="20">
    <source>
        <dbReference type="PROSITE" id="PS50989"/>
    </source>
</evidence>
<evidence type="ECO:0000256" key="6">
    <source>
        <dbReference type="ARBA" id="ARBA00022490"/>
    </source>
</evidence>
<evidence type="ECO:0000256" key="11">
    <source>
        <dbReference type="ARBA" id="ARBA00022832"/>
    </source>
</evidence>
<dbReference type="InterPro" id="IPR011763">
    <property type="entry name" value="COA_CT_C"/>
</dbReference>
<evidence type="ECO:0000256" key="7">
    <source>
        <dbReference type="ARBA" id="ARBA00022516"/>
    </source>
</evidence>
<feature type="domain" description="CoA carboxyltransferase N-terminal" evidence="19">
    <location>
        <begin position="13"/>
        <end position="282"/>
    </location>
</feature>
<evidence type="ECO:0000256" key="18">
    <source>
        <dbReference type="HAMAP-Rule" id="MF_01395"/>
    </source>
</evidence>
<dbReference type="PROSITE" id="PS50989">
    <property type="entry name" value="COA_CT_CTER"/>
    <property type="match status" value="1"/>
</dbReference>
<keyword evidence="10 18" id="KW-0863">Zinc-finger</keyword>
<evidence type="ECO:0000256" key="14">
    <source>
        <dbReference type="ARBA" id="ARBA00023160"/>
    </source>
</evidence>
<gene>
    <name evidence="17" type="primary">accA</name>
    <name evidence="18" type="synonym">accD</name>
    <name evidence="21" type="ORF">Air01nite_24980</name>
</gene>
<dbReference type="Proteomes" id="UP000624325">
    <property type="component" value="Unassembled WGS sequence"/>
</dbReference>
<dbReference type="NCBIfam" id="TIGR00513">
    <property type="entry name" value="accA"/>
    <property type="match status" value="1"/>
</dbReference>
<evidence type="ECO:0000313" key="22">
    <source>
        <dbReference type="Proteomes" id="UP000624325"/>
    </source>
</evidence>
<evidence type="ECO:0000256" key="10">
    <source>
        <dbReference type="ARBA" id="ARBA00022771"/>
    </source>
</evidence>
<evidence type="ECO:0000256" key="3">
    <source>
        <dbReference type="ARBA" id="ARBA00006276"/>
    </source>
</evidence>
<keyword evidence="12 17" id="KW-0067">ATP-binding</keyword>
<proteinExistence type="inferred from homology"/>
<comment type="catalytic activity">
    <reaction evidence="16 17">
        <text>N(6)-carboxybiotinyl-L-lysyl-[protein] + acetyl-CoA = N(6)-biotinyl-L-lysyl-[protein] + malonyl-CoA</text>
        <dbReference type="Rhea" id="RHEA:54728"/>
        <dbReference type="Rhea" id="RHEA-COMP:10505"/>
        <dbReference type="Rhea" id="RHEA-COMP:10506"/>
        <dbReference type="ChEBI" id="CHEBI:57288"/>
        <dbReference type="ChEBI" id="CHEBI:57384"/>
        <dbReference type="ChEBI" id="CHEBI:83144"/>
        <dbReference type="ChEBI" id="CHEBI:83145"/>
        <dbReference type="EC" id="2.1.3.15"/>
    </reaction>
</comment>
<dbReference type="InterPro" id="IPR000438">
    <property type="entry name" value="Acetyl_CoA_COase_Trfase_b_su"/>
</dbReference>
<keyword evidence="14 17" id="KW-0275">Fatty acid biosynthesis</keyword>
<dbReference type="HAMAP" id="MF_00823">
    <property type="entry name" value="AcetylCoA_CT_alpha"/>
    <property type="match status" value="1"/>
</dbReference>
<dbReference type="HAMAP" id="MF_01395">
    <property type="entry name" value="AcetylCoA_CT_beta"/>
    <property type="match status" value="1"/>
</dbReference>
<feature type="domain" description="CoA carboxyltransferase C-terminal" evidence="20">
    <location>
        <begin position="320"/>
        <end position="569"/>
    </location>
</feature>
<dbReference type="NCBIfam" id="NF004344">
    <property type="entry name" value="PRK05724.1"/>
    <property type="match status" value="1"/>
</dbReference>
<dbReference type="NCBIfam" id="NF041504">
    <property type="entry name" value="AccA_sub"/>
    <property type="match status" value="1"/>
</dbReference>
<feature type="binding site" evidence="18">
    <location>
        <position position="36"/>
    </location>
    <ligand>
        <name>Zn(2+)</name>
        <dbReference type="ChEBI" id="CHEBI:29105"/>
    </ligand>
</feature>
<comment type="cofactor">
    <cofactor evidence="18">
        <name>Zn(2+)</name>
        <dbReference type="ChEBI" id="CHEBI:29105"/>
    </cofactor>
    <text evidence="18">Binds 1 zinc ion per subunit.</text>
</comment>
<evidence type="ECO:0000256" key="5">
    <source>
        <dbReference type="ARBA" id="ARBA00011664"/>
    </source>
</evidence>
<dbReference type="Pfam" id="PF01039">
    <property type="entry name" value="Carboxyl_trans"/>
    <property type="match status" value="1"/>
</dbReference>
<evidence type="ECO:0000256" key="15">
    <source>
        <dbReference type="ARBA" id="ARBA00025280"/>
    </source>
</evidence>
<dbReference type="PANTHER" id="PTHR42853:SF3">
    <property type="entry name" value="ACETYL-COENZYME A CARBOXYLASE CARBOXYL TRANSFERASE SUBUNIT ALPHA, CHLOROPLASTIC"/>
    <property type="match status" value="1"/>
</dbReference>
<evidence type="ECO:0000259" key="19">
    <source>
        <dbReference type="PROSITE" id="PS50980"/>
    </source>
</evidence>
<dbReference type="InterPro" id="IPR029045">
    <property type="entry name" value="ClpP/crotonase-like_dom_sf"/>
</dbReference>
<dbReference type="InterPro" id="IPR011762">
    <property type="entry name" value="COA_CT_N"/>
</dbReference>
<keyword evidence="13 17" id="KW-0443">Lipid metabolism</keyword>
<dbReference type="EMBL" id="BONC01000014">
    <property type="protein sequence ID" value="GIF56403.1"/>
    <property type="molecule type" value="Genomic_DNA"/>
</dbReference>
<feature type="zinc finger region" description="C4-type" evidence="18">
    <location>
        <begin position="17"/>
        <end position="39"/>
    </location>
</feature>
<keyword evidence="22" id="KW-1185">Reference proteome</keyword>
<comment type="subcellular location">
    <subcellularLocation>
        <location evidence="1 17">Cytoplasm</location>
    </subcellularLocation>
</comment>
<evidence type="ECO:0000256" key="16">
    <source>
        <dbReference type="ARBA" id="ARBA00049152"/>
    </source>
</evidence>
<comment type="similarity">
    <text evidence="18">Belongs to the AccD/PCCB family.</text>
</comment>
<dbReference type="EC" id="2.1.3.15" evidence="17"/>
<comment type="function">
    <text evidence="17">Component of the acetyl coenzyme A carboxylase (ACC) complex. First, biotin carboxylase catalyzes the carboxylation of biotin on its carrier protein (BCCP) and then the CO(2) group is transferred by the carboxyltransferase to acetyl-CoA to form malonyl-CoA.</text>
</comment>
<keyword evidence="7 17" id="KW-0444">Lipid biosynthesis</keyword>
<dbReference type="SUPFAM" id="SSF52096">
    <property type="entry name" value="ClpP/crotonase"/>
    <property type="match status" value="2"/>
</dbReference>
<evidence type="ECO:0000256" key="17">
    <source>
        <dbReference type="HAMAP-Rule" id="MF_00823"/>
    </source>
</evidence>
<evidence type="ECO:0000256" key="4">
    <source>
        <dbReference type="ARBA" id="ARBA00010284"/>
    </source>
</evidence>
<feature type="binding site" evidence="18">
    <location>
        <position position="20"/>
    </location>
    <ligand>
        <name>Zn(2+)</name>
        <dbReference type="ChEBI" id="CHEBI:29105"/>
    </ligand>
</feature>
<dbReference type="RefSeq" id="WP_203702185.1">
    <property type="nucleotide sequence ID" value="NZ_BAAALU010000006.1"/>
</dbReference>
<evidence type="ECO:0000256" key="13">
    <source>
        <dbReference type="ARBA" id="ARBA00023098"/>
    </source>
</evidence>
<comment type="function">
    <text evidence="15 18">Component of the acetyl coenzyme A carboxylase (ACC) complex. Biotin carboxylase (BC) catalyzes the carboxylation of biotin on its carrier protein (BCCP) and then the CO(2) group is transferred by the transcarboxylase to acetyl-CoA to form malonyl-CoA.</text>
</comment>
<comment type="subunit">
    <text evidence="17">Acetyl-CoA carboxylase is a heterohexamer composed of biotin carboxyl carrier protein (AccB), biotin carboxylase (AccC) and two subunits each of ACCase subunit alpha (AccA) and ACCase subunit beta (AccD).</text>
</comment>
<evidence type="ECO:0000256" key="12">
    <source>
        <dbReference type="ARBA" id="ARBA00022840"/>
    </source>
</evidence>
<keyword evidence="18" id="KW-0862">Zinc</keyword>
<evidence type="ECO:0000256" key="1">
    <source>
        <dbReference type="ARBA" id="ARBA00004496"/>
    </source>
</evidence>
<dbReference type="PRINTS" id="PR01070">
    <property type="entry name" value="ACCCTRFRASEB"/>
</dbReference>
<dbReference type="PROSITE" id="PS50980">
    <property type="entry name" value="COA_CT_NTER"/>
    <property type="match status" value="1"/>
</dbReference>
<evidence type="ECO:0000256" key="9">
    <source>
        <dbReference type="ARBA" id="ARBA00022741"/>
    </source>
</evidence>